<dbReference type="STRING" id="759620.WS105_0236"/>
<evidence type="ECO:0000256" key="6">
    <source>
        <dbReference type="ARBA" id="ARBA00048707"/>
    </source>
</evidence>
<dbReference type="HAMAP" id="MF_00083">
    <property type="entry name" value="Pept_tRNA_hydro_bact"/>
    <property type="match status" value="1"/>
</dbReference>
<dbReference type="GO" id="GO:0000049">
    <property type="term" value="F:tRNA binding"/>
    <property type="evidence" value="ECO:0007669"/>
    <property type="project" value="UniProtKB-UniRule"/>
</dbReference>
<dbReference type="PATRIC" id="fig|759620.7.peg.224"/>
<organism evidence="11 12">
    <name type="scientific">Weissella ceti</name>
    <dbReference type="NCBI Taxonomy" id="759620"/>
    <lineage>
        <taxon>Bacteria</taxon>
        <taxon>Bacillati</taxon>
        <taxon>Bacillota</taxon>
        <taxon>Bacilli</taxon>
        <taxon>Lactobacillales</taxon>
        <taxon>Lactobacillaceae</taxon>
        <taxon>Weissella</taxon>
    </lineage>
</organism>
<comment type="function">
    <text evidence="8">Hydrolyzes ribosome-free peptidyl-tRNAs (with 1 or more amino acids incorporated), which drop off the ribosome during protein synthesis, or as a result of ribosome stalling.</text>
</comment>
<keyword evidence="8" id="KW-0963">Cytoplasm</keyword>
<feature type="binding site" evidence="8">
    <location>
        <position position="67"/>
    </location>
    <ligand>
        <name>tRNA</name>
        <dbReference type="ChEBI" id="CHEBI:17843"/>
    </ligand>
</feature>
<feature type="binding site" evidence="8">
    <location>
        <position position="14"/>
    </location>
    <ligand>
        <name>tRNA</name>
        <dbReference type="ChEBI" id="CHEBI:17843"/>
    </ligand>
</feature>
<evidence type="ECO:0000313" key="12">
    <source>
        <dbReference type="Proteomes" id="UP000029079"/>
    </source>
</evidence>
<feature type="site" description="Discriminates between blocked and unblocked aminoacyl-tRNA" evidence="8">
    <location>
        <position position="9"/>
    </location>
</feature>
<feature type="active site" description="Proton acceptor" evidence="8">
    <location>
        <position position="19"/>
    </location>
</feature>
<dbReference type="CDD" id="cd00462">
    <property type="entry name" value="PTH"/>
    <property type="match status" value="1"/>
</dbReference>
<dbReference type="KEGG" id="wct:WS74_0238"/>
<dbReference type="EC" id="3.1.1.29" evidence="1 8"/>
<feature type="site" description="Stabilizes the basic form of H active site to accept a proton" evidence="8">
    <location>
        <position position="92"/>
    </location>
</feature>
<keyword evidence="4 8" id="KW-0694">RNA-binding</keyword>
<dbReference type="InterPro" id="IPR018171">
    <property type="entry name" value="Pept_tRNA_hydro_CS"/>
</dbReference>
<name>A0A075U4W3_9LACO</name>
<keyword evidence="12" id="KW-1185">Reference proteome</keyword>
<keyword evidence="3 8" id="KW-0378">Hydrolase</keyword>
<evidence type="ECO:0000256" key="4">
    <source>
        <dbReference type="ARBA" id="ARBA00022884"/>
    </source>
</evidence>
<dbReference type="PANTHER" id="PTHR17224:SF1">
    <property type="entry name" value="PEPTIDYL-TRNA HYDROLASE"/>
    <property type="match status" value="1"/>
</dbReference>
<comment type="catalytic activity">
    <reaction evidence="6 8 9">
        <text>an N-acyl-L-alpha-aminoacyl-tRNA + H2O = an N-acyl-L-amino acid + a tRNA + H(+)</text>
        <dbReference type="Rhea" id="RHEA:54448"/>
        <dbReference type="Rhea" id="RHEA-COMP:10123"/>
        <dbReference type="Rhea" id="RHEA-COMP:13883"/>
        <dbReference type="ChEBI" id="CHEBI:15377"/>
        <dbReference type="ChEBI" id="CHEBI:15378"/>
        <dbReference type="ChEBI" id="CHEBI:59874"/>
        <dbReference type="ChEBI" id="CHEBI:78442"/>
        <dbReference type="ChEBI" id="CHEBI:138191"/>
        <dbReference type="EC" id="3.1.1.29"/>
    </reaction>
</comment>
<dbReference type="GO" id="GO:0005737">
    <property type="term" value="C:cytoplasm"/>
    <property type="evidence" value="ECO:0007669"/>
    <property type="project" value="UniProtKB-SubCell"/>
</dbReference>
<dbReference type="KEGG" id="wce:WS08_0238"/>
<dbReference type="AlphaFoldDB" id="A0A075U4W3"/>
<evidence type="ECO:0000256" key="1">
    <source>
        <dbReference type="ARBA" id="ARBA00013260"/>
    </source>
</evidence>
<evidence type="ECO:0000256" key="10">
    <source>
        <dbReference type="RuleBase" id="RU004320"/>
    </source>
</evidence>
<dbReference type="PROSITE" id="PS01196">
    <property type="entry name" value="PEPT_TRNA_HYDROL_2"/>
    <property type="match status" value="1"/>
</dbReference>
<dbReference type="PANTHER" id="PTHR17224">
    <property type="entry name" value="PEPTIDYL-TRNA HYDROLASE"/>
    <property type="match status" value="1"/>
</dbReference>
<comment type="similarity">
    <text evidence="5 8 10">Belongs to the PTH family.</text>
</comment>
<feature type="binding site" evidence="8">
    <location>
        <position position="65"/>
    </location>
    <ligand>
        <name>tRNA</name>
        <dbReference type="ChEBI" id="CHEBI:17843"/>
    </ligand>
</feature>
<evidence type="ECO:0000313" key="11">
    <source>
        <dbReference type="EMBL" id="AIM62490.1"/>
    </source>
</evidence>
<dbReference type="SUPFAM" id="SSF53178">
    <property type="entry name" value="Peptidyl-tRNA hydrolase-like"/>
    <property type="match status" value="1"/>
</dbReference>
<evidence type="ECO:0000256" key="8">
    <source>
        <dbReference type="HAMAP-Rule" id="MF_00083"/>
    </source>
</evidence>
<evidence type="ECO:0000256" key="9">
    <source>
        <dbReference type="RuleBase" id="RU000673"/>
    </source>
</evidence>
<dbReference type="GO" id="GO:0006515">
    <property type="term" value="P:protein quality control for misfolded or incompletely synthesized proteins"/>
    <property type="evidence" value="ECO:0007669"/>
    <property type="project" value="UniProtKB-UniRule"/>
</dbReference>
<proteinExistence type="inferred from homology"/>
<dbReference type="FunFam" id="3.40.50.1470:FF:000001">
    <property type="entry name" value="Peptidyl-tRNA hydrolase"/>
    <property type="match status" value="1"/>
</dbReference>
<protein>
    <recommendedName>
        <fullName evidence="7 8">Peptidyl-tRNA hydrolase</fullName>
        <shortName evidence="8">Pth</shortName>
        <ecNumber evidence="1 8">3.1.1.29</ecNumber>
    </recommendedName>
</protein>
<dbReference type="EMBL" id="CP009223">
    <property type="protein sequence ID" value="AIM62490.1"/>
    <property type="molecule type" value="Genomic_DNA"/>
</dbReference>
<accession>A0A075U4W3</accession>
<evidence type="ECO:0000256" key="3">
    <source>
        <dbReference type="ARBA" id="ARBA00022801"/>
    </source>
</evidence>
<keyword evidence="2 8" id="KW-0820">tRNA-binding</keyword>
<reference evidence="12" key="2">
    <citation type="submission" date="2014-08" db="EMBL/GenBank/DDBJ databases">
        <title>Complete genome of Weissella ceti strain WS74 isolated from diseased rainbow trout in Brazil.</title>
        <authorList>
            <person name="Figueiredo H.C.P."/>
            <person name="Leal C.A.G."/>
            <person name="Pereira F.L."/>
            <person name="Soares S.C."/>
            <person name="Dorella F.A."/>
            <person name="Carvalho A.F."/>
            <person name="Azevedo V.A.C."/>
        </authorList>
    </citation>
    <scope>NUCLEOTIDE SEQUENCE [LARGE SCALE GENOMIC DNA]</scope>
    <source>
        <strain evidence="12">WS74</strain>
    </source>
</reference>
<dbReference type="InterPro" id="IPR001328">
    <property type="entry name" value="Pept_tRNA_hydro"/>
</dbReference>
<sequence length="188" mass="21257">MKLIVGLGNIGREYDNTRHNIGFMALDALAERENLTFKMDSAHHAMIADWRYKGEKILLVKPTTYMNESGRAVGPLMKYYNLENEDVLVIHDDMDMDLGRLRLRATGSAGGHNGIKSLIQALGTKEFTRLKFGISHPKYESQAVIDFVLGKFTKDEMPDVMLGIDRTIEIIEGFGTGEKVQMLMNRFN</sequence>
<comment type="subunit">
    <text evidence="8">Monomer.</text>
</comment>
<gene>
    <name evidence="8" type="primary">pth</name>
    <name evidence="11" type="ORF">WS74_0238</name>
</gene>
<dbReference type="Pfam" id="PF01195">
    <property type="entry name" value="Pept_tRNA_hydro"/>
    <property type="match status" value="1"/>
</dbReference>
<evidence type="ECO:0000256" key="2">
    <source>
        <dbReference type="ARBA" id="ARBA00022555"/>
    </source>
</evidence>
<dbReference type="InterPro" id="IPR036416">
    <property type="entry name" value="Pept_tRNA_hydro_sf"/>
</dbReference>
<dbReference type="RefSeq" id="WP_009495371.1">
    <property type="nucleotide sequence ID" value="NZ_CP009223.1"/>
</dbReference>
<dbReference type="PROSITE" id="PS01195">
    <property type="entry name" value="PEPT_TRNA_HYDROL_1"/>
    <property type="match status" value="1"/>
</dbReference>
<dbReference type="GO" id="GO:0004045">
    <property type="term" value="F:peptidyl-tRNA hydrolase activity"/>
    <property type="evidence" value="ECO:0007669"/>
    <property type="project" value="UniProtKB-UniRule"/>
</dbReference>
<comment type="subcellular location">
    <subcellularLocation>
        <location evidence="8">Cytoplasm</location>
    </subcellularLocation>
</comment>
<comment type="function">
    <text evidence="8">Catalyzes the release of premature peptidyl moieties from peptidyl-tRNA molecules trapped in stalled 50S ribosomal subunits, and thus maintains levels of free tRNAs and 50S ribosomes.</text>
</comment>
<evidence type="ECO:0000256" key="5">
    <source>
        <dbReference type="ARBA" id="ARBA00038063"/>
    </source>
</evidence>
<dbReference type="GO" id="GO:0072344">
    <property type="term" value="P:rescue of stalled ribosome"/>
    <property type="evidence" value="ECO:0007669"/>
    <property type="project" value="UniProtKB-UniRule"/>
</dbReference>
<feature type="binding site" evidence="8">
    <location>
        <position position="113"/>
    </location>
    <ligand>
        <name>tRNA</name>
        <dbReference type="ChEBI" id="CHEBI:17843"/>
    </ligand>
</feature>
<evidence type="ECO:0000256" key="7">
    <source>
        <dbReference type="ARBA" id="ARBA00050038"/>
    </source>
</evidence>
<dbReference type="NCBIfam" id="TIGR00447">
    <property type="entry name" value="pth"/>
    <property type="match status" value="1"/>
</dbReference>
<dbReference type="Proteomes" id="UP000029079">
    <property type="component" value="Chromosome"/>
</dbReference>
<dbReference type="KEGG" id="wci:WS105_0236"/>
<reference evidence="11 12" key="1">
    <citation type="journal article" date="2014" name="Genome Announc.">
        <title>Complete Genome Sequences of Fish Pathogenic Weissella ceti Strains WS74 and WS105.</title>
        <authorList>
            <person name="Figueiredo H.C."/>
            <person name="Leal C.A."/>
            <person name="Dorella F.A."/>
            <person name="Carvalho A.F."/>
            <person name="Soares S.C."/>
            <person name="Pereira F.L."/>
            <person name="Azevedo V.A."/>
        </authorList>
    </citation>
    <scope>NUCLEOTIDE SEQUENCE [LARGE SCALE GENOMIC DNA]</scope>
    <source>
        <strain evidence="11 12">WS74</strain>
    </source>
</reference>
<dbReference type="OrthoDB" id="9800507at2"/>
<dbReference type="Gene3D" id="3.40.50.1470">
    <property type="entry name" value="Peptidyl-tRNA hydrolase"/>
    <property type="match status" value="1"/>
</dbReference>